<keyword evidence="3" id="KW-1185">Reference proteome</keyword>
<evidence type="ECO:0000313" key="3">
    <source>
        <dbReference type="Proteomes" id="UP000238362"/>
    </source>
</evidence>
<sequence>MSVPEMVRRGLGRTERARRQASSVQAGSLAARARKMARVAELYEREARWWRVLVEHSYSPAACGLPLVYGRAAIAAEASARARVRTYRELEADYWRRSLAVASDTGLSGVAA</sequence>
<accession>A0A2T0LUQ5</accession>
<protein>
    <submittedName>
        <fullName evidence="2">Uncharacterized protein</fullName>
    </submittedName>
</protein>
<feature type="region of interest" description="Disordered" evidence="1">
    <location>
        <begin position="1"/>
        <end position="29"/>
    </location>
</feature>
<dbReference type="AlphaFoldDB" id="A0A2T0LUQ5"/>
<dbReference type="Proteomes" id="UP000238362">
    <property type="component" value="Unassembled WGS sequence"/>
</dbReference>
<reference evidence="2 3" key="1">
    <citation type="submission" date="2018-03" db="EMBL/GenBank/DDBJ databases">
        <title>Genomic Encyclopedia of Type Strains, Phase III (KMG-III): the genomes of soil and plant-associated and newly described type strains.</title>
        <authorList>
            <person name="Whitman W."/>
        </authorList>
    </citation>
    <scope>NUCLEOTIDE SEQUENCE [LARGE SCALE GENOMIC DNA]</scope>
    <source>
        <strain evidence="2 3">CGMCC 4.7125</strain>
    </source>
</reference>
<proteinExistence type="predicted"/>
<feature type="compositionally biased region" description="Basic and acidic residues" evidence="1">
    <location>
        <begin position="1"/>
        <end position="18"/>
    </location>
</feature>
<comment type="caution">
    <text evidence="2">The sequence shown here is derived from an EMBL/GenBank/DDBJ whole genome shotgun (WGS) entry which is preliminary data.</text>
</comment>
<dbReference type="EMBL" id="PVNH01000005">
    <property type="protein sequence ID" value="PRX47565.1"/>
    <property type="molecule type" value="Genomic_DNA"/>
</dbReference>
<gene>
    <name evidence="2" type="ORF">B0I33_105144</name>
</gene>
<evidence type="ECO:0000256" key="1">
    <source>
        <dbReference type="SAM" id="MobiDB-lite"/>
    </source>
</evidence>
<organism evidence="2 3">
    <name type="scientific">Prauserella shujinwangii</name>
    <dbReference type="NCBI Taxonomy" id="1453103"/>
    <lineage>
        <taxon>Bacteria</taxon>
        <taxon>Bacillati</taxon>
        <taxon>Actinomycetota</taxon>
        <taxon>Actinomycetes</taxon>
        <taxon>Pseudonocardiales</taxon>
        <taxon>Pseudonocardiaceae</taxon>
        <taxon>Prauserella</taxon>
    </lineage>
</organism>
<evidence type="ECO:0000313" key="2">
    <source>
        <dbReference type="EMBL" id="PRX47565.1"/>
    </source>
</evidence>
<name>A0A2T0LUQ5_9PSEU</name>